<name>X0UGD8_9ZZZZ</name>
<dbReference type="InterPro" id="IPR038081">
    <property type="entry name" value="CalX-like_sf"/>
</dbReference>
<dbReference type="GO" id="GO:0007154">
    <property type="term" value="P:cell communication"/>
    <property type="evidence" value="ECO:0007669"/>
    <property type="project" value="InterPro"/>
</dbReference>
<feature type="non-terminal residue" evidence="5">
    <location>
        <position position="134"/>
    </location>
</feature>
<dbReference type="Pfam" id="PF03160">
    <property type="entry name" value="Calx-beta"/>
    <property type="match status" value="1"/>
</dbReference>
<reference evidence="5" key="1">
    <citation type="journal article" date="2014" name="Front. Microbiol.">
        <title>High frequency of phylogenetically diverse reductive dehalogenase-homologous genes in deep subseafloor sedimentary metagenomes.</title>
        <authorList>
            <person name="Kawai M."/>
            <person name="Futagami T."/>
            <person name="Toyoda A."/>
            <person name="Takaki Y."/>
            <person name="Nishi S."/>
            <person name="Hori S."/>
            <person name="Arai W."/>
            <person name="Tsubouchi T."/>
            <person name="Morono Y."/>
            <person name="Uchiyama I."/>
            <person name="Ito T."/>
            <person name="Fujiyama A."/>
            <person name="Inagaki F."/>
            <person name="Takami H."/>
        </authorList>
    </citation>
    <scope>NUCLEOTIDE SEQUENCE</scope>
    <source>
        <strain evidence="5">Expedition CK06-06</strain>
    </source>
</reference>
<dbReference type="AlphaFoldDB" id="X0UGD8"/>
<keyword evidence="1" id="KW-0732">Signal</keyword>
<evidence type="ECO:0000259" key="4">
    <source>
        <dbReference type="Pfam" id="PF03160"/>
    </source>
</evidence>
<gene>
    <name evidence="5" type="ORF">S01H1_23538</name>
</gene>
<comment type="caution">
    <text evidence="5">The sequence shown here is derived from an EMBL/GenBank/DDBJ whole genome shotgun (WGS) entry which is preliminary data.</text>
</comment>
<keyword evidence="3" id="KW-0106">Calcium</keyword>
<dbReference type="SUPFAM" id="SSF141072">
    <property type="entry name" value="CalX-like"/>
    <property type="match status" value="2"/>
</dbReference>
<evidence type="ECO:0000313" key="5">
    <source>
        <dbReference type="EMBL" id="GAF98386.1"/>
    </source>
</evidence>
<dbReference type="InterPro" id="IPR003644">
    <property type="entry name" value="Calx_beta"/>
</dbReference>
<feature type="domain" description="Calx-beta" evidence="4">
    <location>
        <begin position="5"/>
        <end position="66"/>
    </location>
</feature>
<evidence type="ECO:0000256" key="2">
    <source>
        <dbReference type="ARBA" id="ARBA00022737"/>
    </source>
</evidence>
<organism evidence="5">
    <name type="scientific">marine sediment metagenome</name>
    <dbReference type="NCBI Taxonomy" id="412755"/>
    <lineage>
        <taxon>unclassified sequences</taxon>
        <taxon>metagenomes</taxon>
        <taxon>ecological metagenomes</taxon>
    </lineage>
</organism>
<protein>
    <recommendedName>
        <fullName evidence="4">Calx-beta domain-containing protein</fullName>
    </recommendedName>
</protein>
<feature type="non-terminal residue" evidence="5">
    <location>
        <position position="1"/>
    </location>
</feature>
<evidence type="ECO:0000256" key="3">
    <source>
        <dbReference type="ARBA" id="ARBA00022837"/>
    </source>
</evidence>
<proteinExistence type="predicted"/>
<accession>X0UGD8</accession>
<evidence type="ECO:0000256" key="1">
    <source>
        <dbReference type="ARBA" id="ARBA00022729"/>
    </source>
</evidence>
<dbReference type="GO" id="GO:0016020">
    <property type="term" value="C:membrane"/>
    <property type="evidence" value="ECO:0007669"/>
    <property type="project" value="InterPro"/>
</dbReference>
<dbReference type="EMBL" id="BARS01013625">
    <property type="protein sequence ID" value="GAF98386.1"/>
    <property type="molecule type" value="Genomic_DNA"/>
</dbReference>
<sequence length="134" mass="13732">AALTTDYTIETSPVVITAGSTTTTITITVINNNTYEGDETVIVDMGVPTNSDKGATSQHTLTITDEGDRATVQFTASTQSGTEDTAGTLTITCQLSDAADVDVTIPYTVNGSSTAALTTDYTIEASPVVITAGT</sequence>
<dbReference type="Gene3D" id="2.60.40.2030">
    <property type="match status" value="2"/>
</dbReference>
<keyword evidence="2" id="KW-0677">Repeat</keyword>